<protein>
    <submittedName>
        <fullName evidence="3">Uncharacterized protein</fullName>
    </submittedName>
</protein>
<gene>
    <name evidence="3" type="ORF">N8I77_010616</name>
</gene>
<feature type="transmembrane region" description="Helical" evidence="2">
    <location>
        <begin position="12"/>
        <end position="32"/>
    </location>
</feature>
<keyword evidence="2" id="KW-1133">Transmembrane helix</keyword>
<dbReference type="AlphaFoldDB" id="A0AAD9S8Q5"/>
<dbReference type="EMBL" id="JAUJFL010000006">
    <property type="protein sequence ID" value="KAK2601146.1"/>
    <property type="molecule type" value="Genomic_DNA"/>
</dbReference>
<feature type="compositionally biased region" description="Basic and acidic residues" evidence="1">
    <location>
        <begin position="159"/>
        <end position="169"/>
    </location>
</feature>
<dbReference type="Proteomes" id="UP001265746">
    <property type="component" value="Unassembled WGS sequence"/>
</dbReference>
<evidence type="ECO:0000256" key="1">
    <source>
        <dbReference type="SAM" id="MobiDB-lite"/>
    </source>
</evidence>
<organism evidence="3 4">
    <name type="scientific">Phomopsis amygdali</name>
    <name type="common">Fusicoccum amygdali</name>
    <dbReference type="NCBI Taxonomy" id="1214568"/>
    <lineage>
        <taxon>Eukaryota</taxon>
        <taxon>Fungi</taxon>
        <taxon>Dikarya</taxon>
        <taxon>Ascomycota</taxon>
        <taxon>Pezizomycotina</taxon>
        <taxon>Sordariomycetes</taxon>
        <taxon>Sordariomycetidae</taxon>
        <taxon>Diaporthales</taxon>
        <taxon>Diaporthaceae</taxon>
        <taxon>Diaporthe</taxon>
    </lineage>
</organism>
<feature type="region of interest" description="Disordered" evidence="1">
    <location>
        <begin position="135"/>
        <end position="169"/>
    </location>
</feature>
<proteinExistence type="predicted"/>
<evidence type="ECO:0000256" key="2">
    <source>
        <dbReference type="SAM" id="Phobius"/>
    </source>
</evidence>
<keyword evidence="4" id="KW-1185">Reference proteome</keyword>
<keyword evidence="2" id="KW-0472">Membrane</keyword>
<evidence type="ECO:0000313" key="3">
    <source>
        <dbReference type="EMBL" id="KAK2601146.1"/>
    </source>
</evidence>
<accession>A0AAD9S8Q5</accession>
<dbReference type="PROSITE" id="PS51257">
    <property type="entry name" value="PROKAR_LIPOPROTEIN"/>
    <property type="match status" value="1"/>
</dbReference>
<comment type="caution">
    <text evidence="3">The sequence shown here is derived from an EMBL/GenBank/DDBJ whole genome shotgun (WGS) entry which is preliminary data.</text>
</comment>
<sequence length="169" mass="18754">MNDLIKAIIVSASGYGAFLALGVGCLIWYNIWNRRKMEEEFSGFLENEESQEKSIVSSWLTPSSGLSFATSQEGRASSVPSLPESAINDVYQGRRQSTKSMLSTQTMSDDGDMGARGIYMHKELGQTMSTLVEDVDESKIGLAHGGDESTRNQRNRRSRSVDSRESWEL</sequence>
<reference evidence="3" key="1">
    <citation type="submission" date="2023-06" db="EMBL/GenBank/DDBJ databases">
        <authorList>
            <person name="Noh H."/>
        </authorList>
    </citation>
    <scope>NUCLEOTIDE SEQUENCE</scope>
    <source>
        <strain evidence="3">DUCC20226</strain>
    </source>
</reference>
<evidence type="ECO:0000313" key="4">
    <source>
        <dbReference type="Proteomes" id="UP001265746"/>
    </source>
</evidence>
<name>A0AAD9S8Q5_PHOAM</name>
<keyword evidence="2" id="KW-0812">Transmembrane</keyword>